<dbReference type="RefSeq" id="WP_203000645.1">
    <property type="nucleotide sequence ID" value="NZ_JAEMEF010000008.1"/>
</dbReference>
<feature type="transmembrane region" description="Helical" evidence="1">
    <location>
        <begin position="12"/>
        <end position="28"/>
    </location>
</feature>
<protein>
    <recommendedName>
        <fullName evidence="4">Histidine kinase N-terminal 7TM region domain-containing protein</fullName>
    </recommendedName>
</protein>
<accession>A0ABS1WM20</accession>
<gene>
    <name evidence="2" type="ORF">JAO71_10155</name>
</gene>
<feature type="transmembrane region" description="Helical" evidence="1">
    <location>
        <begin position="35"/>
        <end position="55"/>
    </location>
</feature>
<reference evidence="2 3" key="1">
    <citation type="submission" date="2020-12" db="EMBL/GenBank/DDBJ databases">
        <title>Olleya sediminilitoris sp. nov., isolated from a tidal flat.</title>
        <authorList>
            <person name="Park S."/>
            <person name="Yoon J.-H."/>
        </authorList>
    </citation>
    <scope>NUCLEOTIDE SEQUENCE [LARGE SCALE GENOMIC DNA]</scope>
    <source>
        <strain evidence="2 3">YSTF-M6</strain>
    </source>
</reference>
<evidence type="ECO:0008006" key="4">
    <source>
        <dbReference type="Google" id="ProtNLM"/>
    </source>
</evidence>
<feature type="transmembrane region" description="Helical" evidence="1">
    <location>
        <begin position="192"/>
        <end position="213"/>
    </location>
</feature>
<feature type="transmembrane region" description="Helical" evidence="1">
    <location>
        <begin position="67"/>
        <end position="85"/>
    </location>
</feature>
<feature type="transmembrane region" description="Helical" evidence="1">
    <location>
        <begin position="157"/>
        <end position="177"/>
    </location>
</feature>
<sequence length="218" mass="26394">MYQYYPNLDNALQWIECLSAIVAAFYLPKLKHTYWKWFAIYLIFICAQELFVEYLLQHINFLRKQDYYAFFGIPIQYLFFYWLYALKSLKNKKLFIFSSSIYLLSLIPFEIYEQKIKTISTINLTVGSVFIIILVVLEFIKQIKNDDILKFKENKMFYINTGMILFYVGTYPFSAFYDELLKKPNISIWNMYYLYFLISNCIMYLLFIASFIWGKHKS</sequence>
<dbReference type="Proteomes" id="UP000605013">
    <property type="component" value="Unassembled WGS sequence"/>
</dbReference>
<feature type="transmembrane region" description="Helical" evidence="1">
    <location>
        <begin position="94"/>
        <end position="112"/>
    </location>
</feature>
<proteinExistence type="predicted"/>
<evidence type="ECO:0000256" key="1">
    <source>
        <dbReference type="SAM" id="Phobius"/>
    </source>
</evidence>
<dbReference type="EMBL" id="JAEMEF010000008">
    <property type="protein sequence ID" value="MBL7560164.1"/>
    <property type="molecule type" value="Genomic_DNA"/>
</dbReference>
<keyword evidence="1" id="KW-0812">Transmembrane</keyword>
<keyword evidence="3" id="KW-1185">Reference proteome</keyword>
<keyword evidence="1" id="KW-0472">Membrane</keyword>
<evidence type="ECO:0000313" key="2">
    <source>
        <dbReference type="EMBL" id="MBL7560164.1"/>
    </source>
</evidence>
<organism evidence="2 3">
    <name type="scientific">Olleya sediminilitoris</name>
    <dbReference type="NCBI Taxonomy" id="2795739"/>
    <lineage>
        <taxon>Bacteria</taxon>
        <taxon>Pseudomonadati</taxon>
        <taxon>Bacteroidota</taxon>
        <taxon>Flavobacteriia</taxon>
        <taxon>Flavobacteriales</taxon>
        <taxon>Flavobacteriaceae</taxon>
    </lineage>
</organism>
<evidence type="ECO:0000313" key="3">
    <source>
        <dbReference type="Proteomes" id="UP000605013"/>
    </source>
</evidence>
<comment type="caution">
    <text evidence="2">The sequence shown here is derived from an EMBL/GenBank/DDBJ whole genome shotgun (WGS) entry which is preliminary data.</text>
</comment>
<keyword evidence="1" id="KW-1133">Transmembrane helix</keyword>
<feature type="transmembrane region" description="Helical" evidence="1">
    <location>
        <begin position="118"/>
        <end position="137"/>
    </location>
</feature>
<name>A0ABS1WM20_9FLAO</name>